<protein>
    <recommendedName>
        <fullName evidence="3">Isochorismatase-like domain-containing protein</fullName>
    </recommendedName>
</protein>
<dbReference type="Proteomes" id="UP000233524">
    <property type="component" value="Unassembled WGS sequence"/>
</dbReference>
<name>A0A2N3MZQ1_9PEZI</name>
<evidence type="ECO:0000259" key="3">
    <source>
        <dbReference type="Pfam" id="PF00857"/>
    </source>
</evidence>
<dbReference type="PANTHER" id="PTHR43540:SF6">
    <property type="entry name" value="ISOCHORISMATASE-LIKE DOMAIN-CONTAINING PROTEIN"/>
    <property type="match status" value="1"/>
</dbReference>
<dbReference type="Pfam" id="PF00857">
    <property type="entry name" value="Isochorismatase"/>
    <property type="match status" value="1"/>
</dbReference>
<accession>A0A2N3MZQ1</accession>
<comment type="caution">
    <text evidence="4">The sequence shown here is derived from an EMBL/GenBank/DDBJ whole genome shotgun (WGS) entry which is preliminary data.</text>
</comment>
<dbReference type="STRING" id="41688.A0A2N3MZQ1"/>
<keyword evidence="2" id="KW-0378">Hydrolase</keyword>
<proteinExistence type="inferred from homology"/>
<dbReference type="InterPro" id="IPR000868">
    <property type="entry name" value="Isochorismatase-like_dom"/>
</dbReference>
<keyword evidence="5" id="KW-1185">Reference proteome</keyword>
<dbReference type="VEuPathDB" id="FungiDB:jhhlp_008177"/>
<evidence type="ECO:0000313" key="5">
    <source>
        <dbReference type="Proteomes" id="UP000233524"/>
    </source>
</evidence>
<evidence type="ECO:0000256" key="1">
    <source>
        <dbReference type="ARBA" id="ARBA00006336"/>
    </source>
</evidence>
<dbReference type="EMBL" id="NLAX01001584">
    <property type="protein sequence ID" value="PKS05658.1"/>
    <property type="molecule type" value="Genomic_DNA"/>
</dbReference>
<gene>
    <name evidence="4" type="ORF">jhhlp_008177</name>
</gene>
<dbReference type="InParanoid" id="A0A2N3MZQ1"/>
<dbReference type="InterPro" id="IPR036380">
    <property type="entry name" value="Isochorismatase-like_sf"/>
</dbReference>
<dbReference type="Gene3D" id="3.40.50.850">
    <property type="entry name" value="Isochorismatase-like"/>
    <property type="match status" value="1"/>
</dbReference>
<dbReference type="PANTHER" id="PTHR43540">
    <property type="entry name" value="PEROXYUREIDOACRYLATE/UREIDOACRYLATE AMIDOHYDROLASE-RELATED"/>
    <property type="match status" value="1"/>
</dbReference>
<dbReference type="AlphaFoldDB" id="A0A2N3MZQ1"/>
<dbReference type="InterPro" id="IPR050272">
    <property type="entry name" value="Isochorismatase-like_hydrls"/>
</dbReference>
<organism evidence="4 5">
    <name type="scientific">Lomentospora prolificans</name>
    <dbReference type="NCBI Taxonomy" id="41688"/>
    <lineage>
        <taxon>Eukaryota</taxon>
        <taxon>Fungi</taxon>
        <taxon>Dikarya</taxon>
        <taxon>Ascomycota</taxon>
        <taxon>Pezizomycotina</taxon>
        <taxon>Sordariomycetes</taxon>
        <taxon>Hypocreomycetidae</taxon>
        <taxon>Microascales</taxon>
        <taxon>Microascaceae</taxon>
        <taxon>Lomentospora</taxon>
    </lineage>
</organism>
<dbReference type="OrthoDB" id="245563at2759"/>
<evidence type="ECO:0000256" key="2">
    <source>
        <dbReference type="ARBA" id="ARBA00022801"/>
    </source>
</evidence>
<evidence type="ECO:0000313" key="4">
    <source>
        <dbReference type="EMBL" id="PKS05658.1"/>
    </source>
</evidence>
<sequence length="161" mass="17323">MSSGIALLVIDIQNKLATAPQTRIPRCEEIRAAVSAILAPLRAPTSRKCNNCGWLVSKTVRNAFESNTALPRRLRAAGVDHIIAFGIQSECCVVETCKGAIAAGFGVTLLSGAHSMYDGRGKLVIEIEHEVEAELRDLGAQVIGWRGWLASLNKSELKAEI</sequence>
<reference evidence="4 5" key="1">
    <citation type="journal article" date="2017" name="G3 (Bethesda)">
        <title>First Draft Genome Sequence of the Pathogenic Fungus Lomentospora prolificans (Formerly Scedosporium prolificans).</title>
        <authorList>
            <person name="Luo R."/>
            <person name="Zimin A."/>
            <person name="Workman R."/>
            <person name="Fan Y."/>
            <person name="Pertea G."/>
            <person name="Grossman N."/>
            <person name="Wear M.P."/>
            <person name="Jia B."/>
            <person name="Miller H."/>
            <person name="Casadevall A."/>
            <person name="Timp W."/>
            <person name="Zhang S.X."/>
            <person name="Salzberg S.L."/>
        </authorList>
    </citation>
    <scope>NUCLEOTIDE SEQUENCE [LARGE SCALE GENOMIC DNA]</scope>
    <source>
        <strain evidence="4 5">JHH-5317</strain>
    </source>
</reference>
<dbReference type="GO" id="GO:0016787">
    <property type="term" value="F:hydrolase activity"/>
    <property type="evidence" value="ECO:0007669"/>
    <property type="project" value="UniProtKB-KW"/>
</dbReference>
<dbReference type="SUPFAM" id="SSF52499">
    <property type="entry name" value="Isochorismatase-like hydrolases"/>
    <property type="match status" value="1"/>
</dbReference>
<feature type="domain" description="Isochorismatase-like" evidence="3">
    <location>
        <begin position="54"/>
        <end position="118"/>
    </location>
</feature>
<comment type="similarity">
    <text evidence="1">Belongs to the isochorismatase family.</text>
</comment>